<name>A0A8J7H5S7_9FIRM</name>
<accession>A0A8J7H5S7</accession>
<dbReference type="RefSeq" id="WP_197660562.1">
    <property type="nucleotide sequence ID" value="NZ_JAEAGR010000004.1"/>
</dbReference>
<dbReference type="Proteomes" id="UP000623269">
    <property type="component" value="Unassembled WGS sequence"/>
</dbReference>
<protein>
    <recommendedName>
        <fullName evidence="3">Transposase</fullName>
    </recommendedName>
</protein>
<evidence type="ECO:0000313" key="1">
    <source>
        <dbReference type="EMBL" id="MBH1940336.1"/>
    </source>
</evidence>
<evidence type="ECO:0000313" key="2">
    <source>
        <dbReference type="Proteomes" id="UP000623269"/>
    </source>
</evidence>
<sequence length="83" mass="10260">MNARKSGYECKNWMCKRLGISRIAYYKWLHRKIPEQVLEHLKLAELIEEHDEIFCRMLGYHRMTTWINHFNHTTYSKKRAYEL</sequence>
<dbReference type="AlphaFoldDB" id="A0A8J7H5S7"/>
<organism evidence="1 2">
    <name type="scientific">Mobilitalea sibirica</name>
    <dbReference type="NCBI Taxonomy" id="1462919"/>
    <lineage>
        <taxon>Bacteria</taxon>
        <taxon>Bacillati</taxon>
        <taxon>Bacillota</taxon>
        <taxon>Clostridia</taxon>
        <taxon>Lachnospirales</taxon>
        <taxon>Lachnospiraceae</taxon>
        <taxon>Mobilitalea</taxon>
    </lineage>
</organism>
<dbReference type="EMBL" id="JAEAGR010000004">
    <property type="protein sequence ID" value="MBH1940336.1"/>
    <property type="molecule type" value="Genomic_DNA"/>
</dbReference>
<keyword evidence="2" id="KW-1185">Reference proteome</keyword>
<comment type="caution">
    <text evidence="1">The sequence shown here is derived from an EMBL/GenBank/DDBJ whole genome shotgun (WGS) entry which is preliminary data.</text>
</comment>
<gene>
    <name evidence="1" type="ORF">I5677_05425</name>
</gene>
<evidence type="ECO:0008006" key="3">
    <source>
        <dbReference type="Google" id="ProtNLM"/>
    </source>
</evidence>
<reference evidence="1" key="1">
    <citation type="submission" date="2020-12" db="EMBL/GenBank/DDBJ databases">
        <title>M. sibirica DSM 26468T genome.</title>
        <authorList>
            <person name="Thieme N."/>
            <person name="Rettenmaier R."/>
            <person name="Zverlov V."/>
            <person name="Liebl W."/>
        </authorList>
    </citation>
    <scope>NUCLEOTIDE SEQUENCE</scope>
    <source>
        <strain evidence="1">DSM 26468</strain>
    </source>
</reference>
<proteinExistence type="predicted"/>